<dbReference type="RefSeq" id="WP_271204261.1">
    <property type="nucleotide sequence ID" value="NZ_BSFK01000007.1"/>
</dbReference>
<gene>
    <name evidence="2" type="ORF">GCM10008171_15690</name>
</gene>
<dbReference type="AlphaFoldDB" id="A0A9W6N3G6"/>
<comment type="caution">
    <text evidence="2">The sequence shown here is derived from an EMBL/GenBank/DDBJ whole genome shotgun (WGS) entry which is preliminary data.</text>
</comment>
<evidence type="ECO:0000259" key="1">
    <source>
        <dbReference type="Pfam" id="PF07475"/>
    </source>
</evidence>
<reference evidence="2" key="2">
    <citation type="submission" date="2023-01" db="EMBL/GenBank/DDBJ databases">
        <authorList>
            <person name="Sun Q."/>
            <person name="Evtushenko L."/>
        </authorList>
    </citation>
    <scope>NUCLEOTIDE SEQUENCE</scope>
    <source>
        <strain evidence="2">VKM B-2555</strain>
    </source>
</reference>
<dbReference type="Gene3D" id="3.40.50.300">
    <property type="entry name" value="P-loop containing nucleotide triphosphate hydrolases"/>
    <property type="match status" value="1"/>
</dbReference>
<dbReference type="Proteomes" id="UP001143364">
    <property type="component" value="Unassembled WGS sequence"/>
</dbReference>
<dbReference type="Pfam" id="PF07475">
    <property type="entry name" value="Hpr_kinase_C"/>
    <property type="match status" value="1"/>
</dbReference>
<accession>A0A9W6N3G6</accession>
<reference evidence="2" key="1">
    <citation type="journal article" date="2014" name="Int. J. Syst. Evol. Microbiol.">
        <title>Complete genome sequence of Corynebacterium casei LMG S-19264T (=DSM 44701T), isolated from a smear-ripened cheese.</title>
        <authorList>
            <consortium name="US DOE Joint Genome Institute (JGI-PGF)"/>
            <person name="Walter F."/>
            <person name="Albersmeier A."/>
            <person name="Kalinowski J."/>
            <person name="Ruckert C."/>
        </authorList>
    </citation>
    <scope>NUCLEOTIDE SEQUENCE</scope>
    <source>
        <strain evidence="2">VKM B-2555</strain>
    </source>
</reference>
<sequence length="175" mass="18039">MTLAPTVHATCVVVGAAGVLIRGAPGAGKSSLALELIDAARRDGGYAALVADDRVRLEQISGRLLATCPEALAGLIEIRGVGIREAPHLPAAVIRLLVDMEPEPARMPDEDAATDRVEGVALPRLAVAERSPLAVVLARQMLAAHGLSPDCGASALAFAPQHGKVRVPARLAPSF</sequence>
<dbReference type="GO" id="GO:0006109">
    <property type="term" value="P:regulation of carbohydrate metabolic process"/>
    <property type="evidence" value="ECO:0007669"/>
    <property type="project" value="InterPro"/>
</dbReference>
<dbReference type="InterPro" id="IPR011104">
    <property type="entry name" value="Hpr_kin/Pase_C"/>
</dbReference>
<dbReference type="EMBL" id="BSFK01000007">
    <property type="protein sequence ID" value="GLK76315.1"/>
    <property type="molecule type" value="Genomic_DNA"/>
</dbReference>
<dbReference type="SUPFAM" id="SSF53795">
    <property type="entry name" value="PEP carboxykinase-like"/>
    <property type="match status" value="1"/>
</dbReference>
<evidence type="ECO:0000313" key="2">
    <source>
        <dbReference type="EMBL" id="GLK76315.1"/>
    </source>
</evidence>
<protein>
    <recommendedName>
        <fullName evidence="1">HPr kinase/phosphorylase C-terminal domain-containing protein</fullName>
    </recommendedName>
</protein>
<feature type="domain" description="HPr kinase/phosphorylase C-terminal" evidence="1">
    <location>
        <begin position="6"/>
        <end position="83"/>
    </location>
</feature>
<dbReference type="InterPro" id="IPR027417">
    <property type="entry name" value="P-loop_NTPase"/>
</dbReference>
<dbReference type="CDD" id="cd01918">
    <property type="entry name" value="HprK_C"/>
    <property type="match status" value="1"/>
</dbReference>
<name>A0A9W6N3G6_9HYPH</name>
<evidence type="ECO:0000313" key="3">
    <source>
        <dbReference type="Proteomes" id="UP001143364"/>
    </source>
</evidence>
<organism evidence="2 3">
    <name type="scientific">Methylopila jiangsuensis</name>
    <dbReference type="NCBI Taxonomy" id="586230"/>
    <lineage>
        <taxon>Bacteria</taxon>
        <taxon>Pseudomonadati</taxon>
        <taxon>Pseudomonadota</taxon>
        <taxon>Alphaproteobacteria</taxon>
        <taxon>Hyphomicrobiales</taxon>
        <taxon>Methylopilaceae</taxon>
        <taxon>Methylopila</taxon>
    </lineage>
</organism>
<keyword evidence="3" id="KW-1185">Reference proteome</keyword>
<dbReference type="GO" id="GO:0000155">
    <property type="term" value="F:phosphorelay sensor kinase activity"/>
    <property type="evidence" value="ECO:0007669"/>
    <property type="project" value="InterPro"/>
</dbReference>
<proteinExistence type="predicted"/>
<dbReference type="GO" id="GO:0005524">
    <property type="term" value="F:ATP binding"/>
    <property type="evidence" value="ECO:0007669"/>
    <property type="project" value="InterPro"/>
</dbReference>